<dbReference type="Proteomes" id="UP000001072">
    <property type="component" value="Unassembled WGS sequence"/>
</dbReference>
<keyword evidence="1" id="KW-0732">Signal</keyword>
<gene>
    <name evidence="2" type="ORF">MELLADRAFT_74478</name>
</gene>
<dbReference type="KEGG" id="mlr:MELLADRAFT_74478"/>
<dbReference type="GeneID" id="18932562"/>
<evidence type="ECO:0000313" key="2">
    <source>
        <dbReference type="EMBL" id="EGG08866.1"/>
    </source>
</evidence>
<sequence>MKSFALFGSVLPLVLSVMGSSDSIRSLEGRGLTDLEPERASELIKRSTSPPNVIVCNTAVAGTMYSDMRDINKVVTYAVQEHVPCAYFRSVLFIVYDWSTGDIQPAAFQYSSAKDVKNQVGSWINDGCDVAHPVKRNNKEIPPSPDDGLAFNTGWLNPFIEDLHVQTCPDDVLQTTLENLRALGPPTR</sequence>
<dbReference type="VEuPathDB" id="FungiDB:MELLADRAFT_74478"/>
<accession>F4RFT9</accession>
<dbReference type="RefSeq" id="XP_007407840.1">
    <property type="nucleotide sequence ID" value="XM_007407778.1"/>
</dbReference>
<dbReference type="OrthoDB" id="10379694at2759"/>
<dbReference type="HOGENOM" id="CLU_131072_0_0_1"/>
<dbReference type="AlphaFoldDB" id="F4RFT9"/>
<name>F4RFT9_MELLP</name>
<evidence type="ECO:0000256" key="1">
    <source>
        <dbReference type="SAM" id="SignalP"/>
    </source>
</evidence>
<organism evidence="3">
    <name type="scientific">Melampsora larici-populina (strain 98AG31 / pathotype 3-4-7)</name>
    <name type="common">Poplar leaf rust fungus</name>
    <dbReference type="NCBI Taxonomy" id="747676"/>
    <lineage>
        <taxon>Eukaryota</taxon>
        <taxon>Fungi</taxon>
        <taxon>Dikarya</taxon>
        <taxon>Basidiomycota</taxon>
        <taxon>Pucciniomycotina</taxon>
        <taxon>Pucciniomycetes</taxon>
        <taxon>Pucciniales</taxon>
        <taxon>Melampsoraceae</taxon>
        <taxon>Melampsora</taxon>
    </lineage>
</organism>
<dbReference type="EMBL" id="GL883099">
    <property type="protein sequence ID" value="EGG08866.1"/>
    <property type="molecule type" value="Genomic_DNA"/>
</dbReference>
<dbReference type="InParanoid" id="F4RFT9"/>
<keyword evidence="3" id="KW-1185">Reference proteome</keyword>
<feature type="signal peptide" evidence="1">
    <location>
        <begin position="1"/>
        <end position="16"/>
    </location>
</feature>
<evidence type="ECO:0000313" key="3">
    <source>
        <dbReference type="Proteomes" id="UP000001072"/>
    </source>
</evidence>
<reference evidence="3" key="1">
    <citation type="journal article" date="2011" name="Proc. Natl. Acad. Sci. U.S.A.">
        <title>Obligate biotrophy features unraveled by the genomic analysis of rust fungi.</title>
        <authorList>
            <person name="Duplessis S."/>
            <person name="Cuomo C.A."/>
            <person name="Lin Y.-C."/>
            <person name="Aerts A."/>
            <person name="Tisserant E."/>
            <person name="Veneault-Fourrey C."/>
            <person name="Joly D.L."/>
            <person name="Hacquard S."/>
            <person name="Amselem J."/>
            <person name="Cantarel B.L."/>
            <person name="Chiu R."/>
            <person name="Coutinho P.M."/>
            <person name="Feau N."/>
            <person name="Field M."/>
            <person name="Frey P."/>
            <person name="Gelhaye E."/>
            <person name="Goldberg J."/>
            <person name="Grabherr M.G."/>
            <person name="Kodira C.D."/>
            <person name="Kohler A."/>
            <person name="Kuees U."/>
            <person name="Lindquist E.A."/>
            <person name="Lucas S.M."/>
            <person name="Mago R."/>
            <person name="Mauceli E."/>
            <person name="Morin E."/>
            <person name="Murat C."/>
            <person name="Pangilinan J.L."/>
            <person name="Park R."/>
            <person name="Pearson M."/>
            <person name="Quesneville H."/>
            <person name="Rouhier N."/>
            <person name="Sakthikumar S."/>
            <person name="Salamov A.A."/>
            <person name="Schmutz J."/>
            <person name="Selles B."/>
            <person name="Shapiro H."/>
            <person name="Tanguay P."/>
            <person name="Tuskan G.A."/>
            <person name="Henrissat B."/>
            <person name="Van de Peer Y."/>
            <person name="Rouze P."/>
            <person name="Ellis J.G."/>
            <person name="Dodds P.N."/>
            <person name="Schein J.E."/>
            <person name="Zhong S."/>
            <person name="Hamelin R.C."/>
            <person name="Grigoriev I.V."/>
            <person name="Szabo L.J."/>
            <person name="Martin F."/>
        </authorList>
    </citation>
    <scope>NUCLEOTIDE SEQUENCE [LARGE SCALE GENOMIC DNA]</scope>
    <source>
        <strain evidence="3">98AG31 / pathotype 3-4-7</strain>
    </source>
</reference>
<protein>
    <submittedName>
        <fullName evidence="2">Secreted protein</fullName>
    </submittedName>
</protein>
<proteinExistence type="predicted"/>
<feature type="chain" id="PRO_5003315164" evidence="1">
    <location>
        <begin position="17"/>
        <end position="188"/>
    </location>
</feature>